<comment type="catalytic activity">
    <reaction evidence="5">
        <text>N-terminal L-alanyl-[ribosomal protein bS18] + acetyl-CoA = N-terminal N(alpha)-acetyl-L-alanyl-[ribosomal protein bS18] + CoA + H(+)</text>
        <dbReference type="Rhea" id="RHEA:43756"/>
        <dbReference type="Rhea" id="RHEA-COMP:10676"/>
        <dbReference type="Rhea" id="RHEA-COMP:10677"/>
        <dbReference type="ChEBI" id="CHEBI:15378"/>
        <dbReference type="ChEBI" id="CHEBI:57287"/>
        <dbReference type="ChEBI" id="CHEBI:57288"/>
        <dbReference type="ChEBI" id="CHEBI:64718"/>
        <dbReference type="ChEBI" id="CHEBI:83683"/>
        <dbReference type="EC" id="2.3.1.266"/>
    </reaction>
</comment>
<keyword evidence="7" id="KW-0689">Ribosomal protein</keyword>
<dbReference type="EMBL" id="JBHLUK010000062">
    <property type="protein sequence ID" value="MFC0423916.1"/>
    <property type="molecule type" value="Genomic_DNA"/>
</dbReference>
<evidence type="ECO:0000256" key="1">
    <source>
        <dbReference type="ARBA" id="ARBA00005395"/>
    </source>
</evidence>
<dbReference type="EC" id="2.3.1.266" evidence="5"/>
<comment type="caution">
    <text evidence="7">The sequence shown here is derived from an EMBL/GenBank/DDBJ whole genome shotgun (WGS) entry which is preliminary data.</text>
</comment>
<evidence type="ECO:0000313" key="7">
    <source>
        <dbReference type="EMBL" id="MFC0423916.1"/>
    </source>
</evidence>
<dbReference type="PANTHER" id="PTHR43420:SF44">
    <property type="entry name" value="ACETYLTRANSFERASE YPEA"/>
    <property type="match status" value="1"/>
</dbReference>
<evidence type="ECO:0000256" key="2">
    <source>
        <dbReference type="ARBA" id="ARBA00022490"/>
    </source>
</evidence>
<comment type="subcellular location">
    <subcellularLocation>
        <location evidence="5">Cytoplasm</location>
    </subcellularLocation>
</comment>
<protein>
    <recommendedName>
        <fullName evidence="5">[Ribosomal protein bS18]-alanine N-acetyltransferase</fullName>
        <ecNumber evidence="5">2.3.1.266</ecNumber>
    </recommendedName>
</protein>
<dbReference type="PROSITE" id="PS51186">
    <property type="entry name" value="GNAT"/>
    <property type="match status" value="1"/>
</dbReference>
<accession>A0ABV6K3D9</accession>
<keyword evidence="3 7" id="KW-0808">Transferase</keyword>
<dbReference type="PANTHER" id="PTHR43420">
    <property type="entry name" value="ACETYLTRANSFERASE"/>
    <property type="match status" value="1"/>
</dbReference>
<gene>
    <name evidence="7" type="primary">rimI</name>
    <name evidence="7" type="ORF">ACFFGS_07245</name>
</gene>
<evidence type="ECO:0000256" key="4">
    <source>
        <dbReference type="ARBA" id="ARBA00023315"/>
    </source>
</evidence>
<dbReference type="GO" id="GO:0008999">
    <property type="term" value="F:protein-N-terminal-alanine acetyltransferase activity"/>
    <property type="evidence" value="ECO:0007669"/>
    <property type="project" value="UniProtKB-EC"/>
</dbReference>
<evidence type="ECO:0000256" key="3">
    <source>
        <dbReference type="ARBA" id="ARBA00022679"/>
    </source>
</evidence>
<dbReference type="Proteomes" id="UP001589855">
    <property type="component" value="Unassembled WGS sequence"/>
</dbReference>
<evidence type="ECO:0000259" key="6">
    <source>
        <dbReference type="PROSITE" id="PS51186"/>
    </source>
</evidence>
<dbReference type="Gene3D" id="3.40.630.30">
    <property type="match status" value="1"/>
</dbReference>
<dbReference type="CDD" id="cd04301">
    <property type="entry name" value="NAT_SF"/>
    <property type="match status" value="1"/>
</dbReference>
<dbReference type="InterPro" id="IPR006464">
    <property type="entry name" value="AcTrfase_RimI/Ard1"/>
</dbReference>
<keyword evidence="4 7" id="KW-0012">Acyltransferase</keyword>
<dbReference type="RefSeq" id="WP_137645585.1">
    <property type="nucleotide sequence ID" value="NZ_BAABRM010000020.1"/>
</dbReference>
<dbReference type="InterPro" id="IPR050680">
    <property type="entry name" value="YpeA/RimI_acetyltransf"/>
</dbReference>
<feature type="domain" description="N-acetyltransferase" evidence="6">
    <location>
        <begin position="10"/>
        <end position="153"/>
    </location>
</feature>
<comment type="function">
    <text evidence="5">Acetylates the N-terminal alanine of ribosomal protein bS18.</text>
</comment>
<dbReference type="Pfam" id="PF00583">
    <property type="entry name" value="Acetyltransf_1"/>
    <property type="match status" value="1"/>
</dbReference>
<evidence type="ECO:0000256" key="5">
    <source>
        <dbReference type="RuleBase" id="RU363094"/>
    </source>
</evidence>
<organism evidence="7 8">
    <name type="scientific">Lactiplantibacillus plajomi</name>
    <dbReference type="NCBI Taxonomy" id="1457217"/>
    <lineage>
        <taxon>Bacteria</taxon>
        <taxon>Bacillati</taxon>
        <taxon>Bacillota</taxon>
        <taxon>Bacilli</taxon>
        <taxon>Lactobacillales</taxon>
        <taxon>Lactobacillaceae</taxon>
        <taxon>Lactiplantibacillus</taxon>
    </lineage>
</organism>
<keyword evidence="7" id="KW-0687">Ribonucleoprotein</keyword>
<dbReference type="InterPro" id="IPR016181">
    <property type="entry name" value="Acyl_CoA_acyltransferase"/>
</dbReference>
<dbReference type="GO" id="GO:0005840">
    <property type="term" value="C:ribosome"/>
    <property type="evidence" value="ECO:0007669"/>
    <property type="project" value="UniProtKB-KW"/>
</dbReference>
<reference evidence="7 8" key="1">
    <citation type="submission" date="2024-09" db="EMBL/GenBank/DDBJ databases">
        <authorList>
            <person name="Sun Q."/>
            <person name="Mori K."/>
        </authorList>
    </citation>
    <scope>NUCLEOTIDE SEQUENCE [LARGE SCALE GENOMIC DNA]</scope>
    <source>
        <strain evidence="7 8">TBRC 4575</strain>
    </source>
</reference>
<dbReference type="InterPro" id="IPR000182">
    <property type="entry name" value="GNAT_dom"/>
</dbReference>
<keyword evidence="2 5" id="KW-0963">Cytoplasm</keyword>
<comment type="similarity">
    <text evidence="1 5">Belongs to the acetyltransferase family. RimI subfamily.</text>
</comment>
<keyword evidence="8" id="KW-1185">Reference proteome</keyword>
<sequence>MATEPRIVSGAVFSAEELGKLCYQLATVAYPNGAPWRQATFIADVDMPQAHYDVILVRERPVGFISHTVVLDEAEVTNVAVHPDFQHQGLAGRLLNGCFEQLSPGDQLFLEVRSSNVAAQHLYLKCGFERIATRKNYYHSPLEDALIMRKIIN</sequence>
<evidence type="ECO:0000313" key="8">
    <source>
        <dbReference type="Proteomes" id="UP001589855"/>
    </source>
</evidence>
<name>A0ABV6K3D9_9LACO</name>
<proteinExistence type="inferred from homology"/>
<dbReference type="NCBIfam" id="TIGR01575">
    <property type="entry name" value="rimI"/>
    <property type="match status" value="1"/>
</dbReference>
<dbReference type="SUPFAM" id="SSF55729">
    <property type="entry name" value="Acyl-CoA N-acyltransferases (Nat)"/>
    <property type="match status" value="1"/>
</dbReference>